<dbReference type="EMBL" id="JAHZST010000020">
    <property type="protein sequence ID" value="MBW8186094.1"/>
    <property type="molecule type" value="Genomic_DNA"/>
</dbReference>
<evidence type="ECO:0000313" key="2">
    <source>
        <dbReference type="Proteomes" id="UP001195963"/>
    </source>
</evidence>
<organism evidence="1 2">
    <name type="scientific">Shewanella nanhaiensis</name>
    <dbReference type="NCBI Taxonomy" id="2864872"/>
    <lineage>
        <taxon>Bacteria</taxon>
        <taxon>Pseudomonadati</taxon>
        <taxon>Pseudomonadota</taxon>
        <taxon>Gammaproteobacteria</taxon>
        <taxon>Alteromonadales</taxon>
        <taxon>Shewanellaceae</taxon>
        <taxon>Shewanella</taxon>
    </lineage>
</organism>
<dbReference type="Proteomes" id="UP001195963">
    <property type="component" value="Unassembled WGS sequence"/>
</dbReference>
<accession>A0ABS7E948</accession>
<keyword evidence="2" id="KW-1185">Reference proteome</keyword>
<sequence>MLAIEYFQQNALDPIECLEAHKEQNTNNNELTQHWLTAQAEANKPLIGHQKYNNSMICLEIT</sequence>
<reference evidence="1 2" key="1">
    <citation type="submission" date="2021-07" db="EMBL/GenBank/DDBJ databases">
        <title>Shewanella sp. nov, isolated from SCS.</title>
        <authorList>
            <person name="Cao W.R."/>
        </authorList>
    </citation>
    <scope>NUCLEOTIDE SEQUENCE [LARGE SCALE GENOMIC DNA]</scope>
    <source>
        <strain evidence="1 2">NR704-98</strain>
    </source>
</reference>
<name>A0ABS7E948_9GAMM</name>
<evidence type="ECO:0000313" key="1">
    <source>
        <dbReference type="EMBL" id="MBW8186094.1"/>
    </source>
</evidence>
<dbReference type="RefSeq" id="WP_220111423.1">
    <property type="nucleotide sequence ID" value="NZ_JAHZST010000020.1"/>
</dbReference>
<gene>
    <name evidence="1" type="ORF">K0625_20950</name>
</gene>
<proteinExistence type="predicted"/>
<comment type="caution">
    <text evidence="1">The sequence shown here is derived from an EMBL/GenBank/DDBJ whole genome shotgun (WGS) entry which is preliminary data.</text>
</comment>
<protein>
    <submittedName>
        <fullName evidence="1">Uncharacterized protein</fullName>
    </submittedName>
</protein>